<dbReference type="Pfam" id="PF07715">
    <property type="entry name" value="Plug"/>
    <property type="match status" value="1"/>
</dbReference>
<dbReference type="GO" id="GO:0009279">
    <property type="term" value="C:cell outer membrane"/>
    <property type="evidence" value="ECO:0007669"/>
    <property type="project" value="UniProtKB-SubCell"/>
</dbReference>
<evidence type="ECO:0000256" key="1">
    <source>
        <dbReference type="ARBA" id="ARBA00004571"/>
    </source>
</evidence>
<feature type="domain" description="TonB-dependent receptor-like beta-barrel" evidence="10">
    <location>
        <begin position="265"/>
        <end position="762"/>
    </location>
</feature>
<gene>
    <name evidence="12" type="ORF">CWS72_21510</name>
</gene>
<dbReference type="PANTHER" id="PTHR47234">
    <property type="match status" value="1"/>
</dbReference>
<evidence type="ECO:0000256" key="6">
    <source>
        <dbReference type="ARBA" id="ARBA00023136"/>
    </source>
</evidence>
<keyword evidence="3 8" id="KW-1134">Transmembrane beta strand</keyword>
<evidence type="ECO:0000313" key="13">
    <source>
        <dbReference type="Proteomes" id="UP000233293"/>
    </source>
</evidence>
<keyword evidence="5 9" id="KW-0798">TonB box</keyword>
<protein>
    <recommendedName>
        <fullName evidence="14">TonB-dependent receptor</fullName>
    </recommendedName>
</protein>
<name>A0A2N3PQ25_9PROT</name>
<comment type="similarity">
    <text evidence="8 9">Belongs to the TonB-dependent receptor family.</text>
</comment>
<dbReference type="PROSITE" id="PS52016">
    <property type="entry name" value="TONB_DEPENDENT_REC_3"/>
    <property type="match status" value="1"/>
</dbReference>
<keyword evidence="4 8" id="KW-0812">Transmembrane</keyword>
<evidence type="ECO:0000256" key="8">
    <source>
        <dbReference type="PROSITE-ProRule" id="PRU01360"/>
    </source>
</evidence>
<keyword evidence="2 8" id="KW-0813">Transport</keyword>
<dbReference type="InterPro" id="IPR012910">
    <property type="entry name" value="Plug_dom"/>
</dbReference>
<sequence>MGFWRIFLRSTFFVSSYTSIYGVACADQADGGGIDTVTITATHSRDTTVINSTSPIQVIDGDELRSTGAGSVAQALQYLVPSFNFPQSESNARIVPTGASLRGLAPDDTLVLVDGKRRTENAVVKNSTGIFHGSMAVDLNVIPTSAIERIEVLTDGASSQYGADAVAGVVNVILKKESKGGGASATYGVYTDKGEQSANLNTWKGVALSGNGFLTLSADTNYADYTDRGQADMRQFYFSGDSREATANRTIGKDGSPRLKNAALLANGGFDVNDVASVYFQANYALADIWANYGVLRPQDNNNVRSIFPDGAGIVQESNNEDIHTLNGVKFDLGGNGTVDVNVRYGRSHEIEYRHNTLNATLGALSPTNLRIATRTNEQTETGVDYTREIPTSFFAKPSTLSSGIVFRHEAYDLEAGETASWINGGATIVGGSSNGLPAPIGPGVRPDEAGSYSRNVYGGYAGLENHLTDDLKLNLSGRSENYDDVGVANSGGVSARYQVVKPVAIRSSFDSGFRAPALGQIGMAGSTSQPQTNGTVLYTRTVPTNSGIAKALGFGDLRPETSKNASVGLVTQPTEKSLITVDAYQISIKDRLAPTDNISGTAVKNILNQYGYSGISVVRVFTNVGDLDTRGIDVAGKTKVDLDKLGSLTLNAGYNVNWNEVTKVNAAPAQLSALGLTLNTDSVTKLLKHGSPRDKLLLGADWHYEEWGMNAQLVRYGRVLAVNLNNVAAQDYWLDPQWVFNLNGSYELSRGLKITLGARNLFDTYPNSVTFGTATYSKYAIQSPDGYNGRQVYLRLDYVF</sequence>
<dbReference type="PANTHER" id="PTHR47234:SF3">
    <property type="entry name" value="SECRETIN_TONB SHORT N-TERMINAL DOMAIN-CONTAINING PROTEIN"/>
    <property type="match status" value="1"/>
</dbReference>
<reference evidence="13" key="1">
    <citation type="submission" date="2017-12" db="EMBL/GenBank/DDBJ databases">
        <title>Draft genome sequence of Telmatospirillum siberiense 26-4b1T, an acidotolerant peatland alphaproteobacterium potentially involved in sulfur cycling.</title>
        <authorList>
            <person name="Hausmann B."/>
            <person name="Pjevac P."/>
            <person name="Schreck K."/>
            <person name="Herbold C.W."/>
            <person name="Daims H."/>
            <person name="Wagner M."/>
            <person name="Pester M."/>
            <person name="Loy A."/>
        </authorList>
    </citation>
    <scope>NUCLEOTIDE SEQUENCE [LARGE SCALE GENOMIC DNA]</scope>
    <source>
        <strain evidence="13">26-4b1</strain>
    </source>
</reference>
<dbReference type="EMBL" id="PIUM01000031">
    <property type="protein sequence ID" value="PKU22505.1"/>
    <property type="molecule type" value="Genomic_DNA"/>
</dbReference>
<evidence type="ECO:0000313" key="12">
    <source>
        <dbReference type="EMBL" id="PKU22505.1"/>
    </source>
</evidence>
<evidence type="ECO:0000256" key="9">
    <source>
        <dbReference type="RuleBase" id="RU003357"/>
    </source>
</evidence>
<organism evidence="12 13">
    <name type="scientific">Telmatospirillum siberiense</name>
    <dbReference type="NCBI Taxonomy" id="382514"/>
    <lineage>
        <taxon>Bacteria</taxon>
        <taxon>Pseudomonadati</taxon>
        <taxon>Pseudomonadota</taxon>
        <taxon>Alphaproteobacteria</taxon>
        <taxon>Rhodospirillales</taxon>
        <taxon>Rhodospirillaceae</taxon>
        <taxon>Telmatospirillum</taxon>
    </lineage>
</organism>
<dbReference type="SUPFAM" id="SSF56935">
    <property type="entry name" value="Porins"/>
    <property type="match status" value="1"/>
</dbReference>
<dbReference type="InterPro" id="IPR036942">
    <property type="entry name" value="Beta-barrel_TonB_sf"/>
</dbReference>
<dbReference type="InterPro" id="IPR039426">
    <property type="entry name" value="TonB-dep_rcpt-like"/>
</dbReference>
<dbReference type="Proteomes" id="UP000233293">
    <property type="component" value="Unassembled WGS sequence"/>
</dbReference>
<accession>A0A2N3PQ25</accession>
<evidence type="ECO:0000256" key="7">
    <source>
        <dbReference type="ARBA" id="ARBA00023237"/>
    </source>
</evidence>
<comment type="subcellular location">
    <subcellularLocation>
        <location evidence="1 8">Cell outer membrane</location>
        <topology evidence="1 8">Multi-pass membrane protein</topology>
    </subcellularLocation>
</comment>
<keyword evidence="7 8" id="KW-0998">Cell outer membrane</keyword>
<dbReference type="Pfam" id="PF00593">
    <property type="entry name" value="TonB_dep_Rec_b-barrel"/>
    <property type="match status" value="1"/>
</dbReference>
<proteinExistence type="inferred from homology"/>
<evidence type="ECO:0000256" key="3">
    <source>
        <dbReference type="ARBA" id="ARBA00022452"/>
    </source>
</evidence>
<evidence type="ECO:0000256" key="4">
    <source>
        <dbReference type="ARBA" id="ARBA00022692"/>
    </source>
</evidence>
<dbReference type="Gene3D" id="2.40.170.20">
    <property type="entry name" value="TonB-dependent receptor, beta-barrel domain"/>
    <property type="match status" value="1"/>
</dbReference>
<dbReference type="InterPro" id="IPR000531">
    <property type="entry name" value="Beta-barrel_TonB"/>
</dbReference>
<feature type="domain" description="TonB-dependent receptor plug" evidence="11">
    <location>
        <begin position="50"/>
        <end position="169"/>
    </location>
</feature>
<evidence type="ECO:0000256" key="2">
    <source>
        <dbReference type="ARBA" id="ARBA00022448"/>
    </source>
</evidence>
<dbReference type="InterPro" id="IPR037066">
    <property type="entry name" value="Plug_dom_sf"/>
</dbReference>
<keyword evidence="6 8" id="KW-0472">Membrane</keyword>
<keyword evidence="13" id="KW-1185">Reference proteome</keyword>
<evidence type="ECO:0008006" key="14">
    <source>
        <dbReference type="Google" id="ProtNLM"/>
    </source>
</evidence>
<comment type="caution">
    <text evidence="12">The sequence shown here is derived from an EMBL/GenBank/DDBJ whole genome shotgun (WGS) entry which is preliminary data.</text>
</comment>
<evidence type="ECO:0000256" key="5">
    <source>
        <dbReference type="ARBA" id="ARBA00023077"/>
    </source>
</evidence>
<dbReference type="AlphaFoldDB" id="A0A2N3PQ25"/>
<evidence type="ECO:0000259" key="11">
    <source>
        <dbReference type="Pfam" id="PF07715"/>
    </source>
</evidence>
<evidence type="ECO:0000259" key="10">
    <source>
        <dbReference type="Pfam" id="PF00593"/>
    </source>
</evidence>
<dbReference type="CDD" id="cd01347">
    <property type="entry name" value="ligand_gated_channel"/>
    <property type="match status" value="1"/>
</dbReference>
<dbReference type="Gene3D" id="2.170.130.10">
    <property type="entry name" value="TonB-dependent receptor, plug domain"/>
    <property type="match status" value="1"/>
</dbReference>